<reference evidence="2 3" key="1">
    <citation type="submission" date="2023-07" db="EMBL/GenBank/DDBJ databases">
        <title>Sorghum-associated microbial communities from plants grown in Nebraska, USA.</title>
        <authorList>
            <person name="Schachtman D."/>
        </authorList>
    </citation>
    <scope>NUCLEOTIDE SEQUENCE [LARGE SCALE GENOMIC DNA]</scope>
    <source>
        <strain evidence="2 3">DS1709</strain>
    </source>
</reference>
<proteinExistence type="predicted"/>
<comment type="caution">
    <text evidence="2">The sequence shown here is derived from an EMBL/GenBank/DDBJ whole genome shotgun (WGS) entry which is preliminary data.</text>
</comment>
<feature type="chain" id="PRO_5046392334" evidence="1">
    <location>
        <begin position="19"/>
        <end position="257"/>
    </location>
</feature>
<sequence length="257" mass="28555">MKTNFLLVFLLWAGLAFGQENNIKKKGNYYLNYPASDQLTNFKATDNTDKTAFKNTIIGKKRNVKVKKVEAGQVTFEFTDKLGEGLDEGKTYTLPVEEFKNIAGPNYNRVEWRFGVYTIPFKLRFGGFSFDANVNLGTSIGAKIRMKREIENGFALEPIFGFGIASIKLDTSNSGTSSGTNVSAFTINTGVLIHITKAINIGLTYGFDNMSKNDQELYNWKYNGKGWLGLGINVTLNNESNNTGAERSEDLRITSGN</sequence>
<protein>
    <submittedName>
        <fullName evidence="2">Opacity protein-like surface antigen</fullName>
    </submittedName>
</protein>
<evidence type="ECO:0000256" key="1">
    <source>
        <dbReference type="SAM" id="SignalP"/>
    </source>
</evidence>
<keyword evidence="1" id="KW-0732">Signal</keyword>
<gene>
    <name evidence="2" type="ORF">J2781_001444</name>
</gene>
<evidence type="ECO:0000313" key="2">
    <source>
        <dbReference type="EMBL" id="MDR6404524.1"/>
    </source>
</evidence>
<dbReference type="RefSeq" id="WP_115979904.1">
    <property type="nucleotide sequence ID" value="NZ_JAVDQS010000003.1"/>
</dbReference>
<evidence type="ECO:0000313" key="3">
    <source>
        <dbReference type="Proteomes" id="UP001184853"/>
    </source>
</evidence>
<dbReference type="EMBL" id="JAVDQS010000003">
    <property type="protein sequence ID" value="MDR6404524.1"/>
    <property type="molecule type" value="Genomic_DNA"/>
</dbReference>
<keyword evidence="3" id="KW-1185">Reference proteome</keyword>
<organism evidence="2 3">
    <name type="scientific">Chryseobacterium geocarposphaerae</name>
    <dbReference type="NCBI Taxonomy" id="1416776"/>
    <lineage>
        <taxon>Bacteria</taxon>
        <taxon>Pseudomonadati</taxon>
        <taxon>Bacteroidota</taxon>
        <taxon>Flavobacteriia</taxon>
        <taxon>Flavobacteriales</taxon>
        <taxon>Weeksellaceae</taxon>
        <taxon>Chryseobacterium group</taxon>
        <taxon>Chryseobacterium</taxon>
    </lineage>
</organism>
<feature type="signal peptide" evidence="1">
    <location>
        <begin position="1"/>
        <end position="18"/>
    </location>
</feature>
<accession>A0ABU1LCU9</accession>
<dbReference type="Proteomes" id="UP001184853">
    <property type="component" value="Unassembled WGS sequence"/>
</dbReference>
<name>A0ABU1LCU9_9FLAO</name>